<keyword evidence="2" id="KW-1185">Reference proteome</keyword>
<sequence>MTELLQHPLLSLLTFLLGLLVGHRTALWRDMRKEFNEAAEPVRAWLLQEHARPSAYRHGPGIVEIDKLVQRMHFWRRKGFLAAWQRQQQARAQALQQDHAGGAFYADTTAIKAAVAECLDYTKRW</sequence>
<proteinExistence type="predicted"/>
<accession>A0A1I7J9S7</accession>
<evidence type="ECO:0000313" key="2">
    <source>
        <dbReference type="Proteomes" id="UP000183656"/>
    </source>
</evidence>
<protein>
    <submittedName>
        <fullName evidence="1">Uncharacterized protein</fullName>
    </submittedName>
</protein>
<dbReference type="AlphaFoldDB" id="A0A1I7J9S7"/>
<organism evidence="1 2">
    <name type="scientific">Paenacidovorax caeni</name>
    <dbReference type="NCBI Taxonomy" id="343013"/>
    <lineage>
        <taxon>Bacteria</taxon>
        <taxon>Pseudomonadati</taxon>
        <taxon>Pseudomonadota</taxon>
        <taxon>Betaproteobacteria</taxon>
        <taxon>Burkholderiales</taxon>
        <taxon>Comamonadaceae</taxon>
        <taxon>Paenacidovorax</taxon>
    </lineage>
</organism>
<reference evidence="1 2" key="1">
    <citation type="submission" date="2016-10" db="EMBL/GenBank/DDBJ databases">
        <authorList>
            <person name="de Groot N.N."/>
        </authorList>
    </citation>
    <scope>NUCLEOTIDE SEQUENCE [LARGE SCALE GENOMIC DNA]</scope>
    <source>
        <strain evidence="1 2">R-24608</strain>
    </source>
</reference>
<name>A0A1I7J9S7_9BURK</name>
<gene>
    <name evidence="1" type="ORF">SAMN04489707_102378</name>
</gene>
<dbReference type="Proteomes" id="UP000183656">
    <property type="component" value="Unassembled WGS sequence"/>
</dbReference>
<evidence type="ECO:0000313" key="1">
    <source>
        <dbReference type="EMBL" id="SFU81966.1"/>
    </source>
</evidence>
<dbReference type="RefSeq" id="WP_139235428.1">
    <property type="nucleotide sequence ID" value="NZ_CYIG01000018.1"/>
</dbReference>
<dbReference type="EMBL" id="FPBX01000023">
    <property type="protein sequence ID" value="SFU81966.1"/>
    <property type="molecule type" value="Genomic_DNA"/>
</dbReference>